<keyword evidence="2" id="KW-1185">Reference proteome</keyword>
<dbReference type="Proteomes" id="UP001631969">
    <property type="component" value="Unassembled WGS sequence"/>
</dbReference>
<sequence length="512" mass="57339">MKVNLNKRIWIPALAVILAVSSVVAIVIVTRSGDSADGTAPPGQAGQSLSIMLPLHQSTAPPGSLIQEIQARTGYALDIKWIPDEVYSNRMMNNLESKENSQAIFVKPTDLTAIKNAIRSDMFWNIGPYLDHYPNLRTLEQTSARLMTLEGKIYGLFNERPESRQGVIIRKDWLNNLGLTEPKTLDELYKVLKAFTEQDPDGNGKPDTVGLTDRNDLYYGAFKTLSSYFGTPNGWSLSGGKLTPEFATPEYLNTMNYMKKLYQEQLVNTDFPVTSKSVQRYRLITGKAGVYIGSLADAPRLLEETRQVNPTADFTVINRIQGPKGYGIWSVSGNGGMFFFSKKNLKNEQQLRDALDFFDRTMEPEISNLLYYGIENTHYVLKDGLVTYKDSAMYARSNAEVLPLNSLLVSTVNNPNLYKRDPVSIDPLLAEANTLIEDNATMLIENPTVGLSSNTYDARNVELDFIINNATYNFILGKIDENGFRQEIDSWMQKGGSDVIQELEDALRTSRP</sequence>
<protein>
    <submittedName>
        <fullName evidence="1">Extracellular solute-binding protein</fullName>
    </submittedName>
</protein>
<name>A0ACC7P575_9BACL</name>
<organism evidence="1 2">
    <name type="scientific">Paenibacillus mesotrionivorans</name>
    <dbReference type="NCBI Taxonomy" id="3160968"/>
    <lineage>
        <taxon>Bacteria</taxon>
        <taxon>Bacillati</taxon>
        <taxon>Bacillota</taxon>
        <taxon>Bacilli</taxon>
        <taxon>Bacillales</taxon>
        <taxon>Paenibacillaceae</taxon>
        <taxon>Paenibacillus</taxon>
    </lineage>
</organism>
<evidence type="ECO:0000313" key="1">
    <source>
        <dbReference type="EMBL" id="MFM9331822.1"/>
    </source>
</evidence>
<accession>A0ACC7P575</accession>
<gene>
    <name evidence="1" type="ORF">ACI1P1_26340</name>
</gene>
<evidence type="ECO:0000313" key="2">
    <source>
        <dbReference type="Proteomes" id="UP001631969"/>
    </source>
</evidence>
<reference evidence="1" key="1">
    <citation type="submission" date="2024-12" db="EMBL/GenBank/DDBJ databases">
        <authorList>
            <person name="Wu N."/>
        </authorList>
    </citation>
    <scope>NUCLEOTIDE SEQUENCE</scope>
    <source>
        <strain evidence="1">P15</strain>
    </source>
</reference>
<dbReference type="EMBL" id="JBJURJ010000022">
    <property type="protein sequence ID" value="MFM9331822.1"/>
    <property type="molecule type" value="Genomic_DNA"/>
</dbReference>
<proteinExistence type="predicted"/>
<comment type="caution">
    <text evidence="1">The sequence shown here is derived from an EMBL/GenBank/DDBJ whole genome shotgun (WGS) entry which is preliminary data.</text>
</comment>